<dbReference type="SUPFAM" id="SSF56112">
    <property type="entry name" value="Protein kinase-like (PK-like)"/>
    <property type="match status" value="1"/>
</dbReference>
<dbReference type="InterPro" id="IPR011009">
    <property type="entry name" value="Kinase-like_dom_sf"/>
</dbReference>
<dbReference type="PANTHER" id="PTHR36091">
    <property type="entry name" value="ALTERED INHERITANCE OF MITOCHONDRIA PROTEIN 9, MITOCHONDRIAL"/>
    <property type="match status" value="1"/>
</dbReference>
<accession>A0A395H5B5</accession>
<dbReference type="RefSeq" id="XP_025576415.1">
    <property type="nucleotide sequence ID" value="XM_025717164.1"/>
</dbReference>
<sequence length="549" mass="62137">MSLYPPDTPDRIPRTHPVLSYLGARSEPTRPPRRQVAYLPSQFAFDPHSYTSGKWLRQDDAQRSSRHIDFDFDALCWRIISLFPDSDPIAKCEKVEGRSNRVFIFTLNNGKRVVAKLPFRSAGSPSLITRSEVATTEFYDQTSIPLPEIHDWSFGDGDENSIGWPYIIMDHAEGVPLDKKWPDMLGVDQLSCVATIYWLLGHLTELDYPGYGSLYFSRGRGKPDEQLLDVNPLFGLGPHCNPRYWDCGSCDPRTYHRVAHNPGPWQTLSEYSDALVDAGLSLLPYLDPHQPKRPASYGTLAAAIDLLQQSRPLLKGICADPIVQAVASPLLWHPNLQKRKVFVDENDPTVITAIIGWHNASVDPTFWHAFDTPDFASYIDGPAGSLCSFQFQDIIGTFVPSFAAPRSLGPDLFQPLLRSWRVWRDGVPGLCKDLSVVAQRWQEFGLEDPSPFPPDLPAVIWEGLKMYPQLRTNEILRDTVAGLLSVPHDGWVPIHRWEETKLRHDSLKFLFLGGNRNGTSSPVSPVVRVMTDEKFQGAHWPFELWRQFR</sequence>
<keyword evidence="4" id="KW-0809">Transit peptide</keyword>
<dbReference type="EMBL" id="KZ824432">
    <property type="protein sequence ID" value="RAL02088.1"/>
    <property type="molecule type" value="Genomic_DNA"/>
</dbReference>
<gene>
    <name evidence="7" type="ORF">BO80DRAFT_39081</name>
</gene>
<dbReference type="OrthoDB" id="2831558at2759"/>
<dbReference type="AlphaFoldDB" id="A0A395H5B5"/>
<evidence type="ECO:0000256" key="3">
    <source>
        <dbReference type="ARBA" id="ARBA00016197"/>
    </source>
</evidence>
<comment type="subcellular location">
    <subcellularLocation>
        <location evidence="1">Mitochondrion</location>
    </subcellularLocation>
</comment>
<dbReference type="GeneID" id="37222029"/>
<keyword evidence="8" id="KW-1185">Reference proteome</keyword>
<evidence type="ECO:0000256" key="6">
    <source>
        <dbReference type="ARBA" id="ARBA00031849"/>
    </source>
</evidence>
<evidence type="ECO:0000256" key="2">
    <source>
        <dbReference type="ARBA" id="ARBA00005543"/>
    </source>
</evidence>
<dbReference type="GO" id="GO:0005739">
    <property type="term" value="C:mitochondrion"/>
    <property type="evidence" value="ECO:0007669"/>
    <property type="project" value="UniProtKB-SubCell"/>
</dbReference>
<dbReference type="Proteomes" id="UP000249402">
    <property type="component" value="Unassembled WGS sequence"/>
</dbReference>
<proteinExistence type="inferred from homology"/>
<dbReference type="PANTHER" id="PTHR36091:SF1">
    <property type="entry name" value="ALTERED INHERITANCE OF MITOCHONDRIA PROTEIN 9, MITOCHONDRIAL"/>
    <property type="match status" value="1"/>
</dbReference>
<comment type="similarity">
    <text evidence="2">Belongs to the AIM9 family.</text>
</comment>
<evidence type="ECO:0000313" key="8">
    <source>
        <dbReference type="Proteomes" id="UP000249402"/>
    </source>
</evidence>
<name>A0A395H5B5_9EURO</name>
<evidence type="ECO:0000256" key="1">
    <source>
        <dbReference type="ARBA" id="ARBA00004173"/>
    </source>
</evidence>
<evidence type="ECO:0000256" key="4">
    <source>
        <dbReference type="ARBA" id="ARBA00022946"/>
    </source>
</evidence>
<organism evidence="7 8">
    <name type="scientific">Aspergillus ibericus CBS 121593</name>
    <dbReference type="NCBI Taxonomy" id="1448316"/>
    <lineage>
        <taxon>Eukaryota</taxon>
        <taxon>Fungi</taxon>
        <taxon>Dikarya</taxon>
        <taxon>Ascomycota</taxon>
        <taxon>Pezizomycotina</taxon>
        <taxon>Eurotiomycetes</taxon>
        <taxon>Eurotiomycetidae</taxon>
        <taxon>Eurotiales</taxon>
        <taxon>Aspergillaceae</taxon>
        <taxon>Aspergillus</taxon>
        <taxon>Aspergillus subgen. Circumdati</taxon>
    </lineage>
</organism>
<dbReference type="VEuPathDB" id="FungiDB:BO80DRAFT_39081"/>
<evidence type="ECO:0000256" key="5">
    <source>
        <dbReference type="ARBA" id="ARBA00023128"/>
    </source>
</evidence>
<evidence type="ECO:0000313" key="7">
    <source>
        <dbReference type="EMBL" id="RAL02088.1"/>
    </source>
</evidence>
<dbReference type="STRING" id="1448316.A0A395H5B5"/>
<dbReference type="InterPro" id="IPR051035">
    <property type="entry name" value="Mito_inheritance_9"/>
</dbReference>
<protein>
    <recommendedName>
        <fullName evidence="3">Altered inheritance of mitochondria protein 9, mitochondrial</fullName>
    </recommendedName>
    <alternativeName>
        <fullName evidence="6">Found in mitochondrial proteome protein 29</fullName>
    </alternativeName>
</protein>
<reference evidence="7 8" key="1">
    <citation type="submission" date="2018-02" db="EMBL/GenBank/DDBJ databases">
        <title>The genomes of Aspergillus section Nigri reveals drivers in fungal speciation.</title>
        <authorList>
            <consortium name="DOE Joint Genome Institute"/>
            <person name="Vesth T.C."/>
            <person name="Nybo J."/>
            <person name="Theobald S."/>
            <person name="Brandl J."/>
            <person name="Frisvad J.C."/>
            <person name="Nielsen K.F."/>
            <person name="Lyhne E.K."/>
            <person name="Kogle M.E."/>
            <person name="Kuo A."/>
            <person name="Riley R."/>
            <person name="Clum A."/>
            <person name="Nolan M."/>
            <person name="Lipzen A."/>
            <person name="Salamov A."/>
            <person name="Henrissat B."/>
            <person name="Wiebenga A."/>
            <person name="De vries R.P."/>
            <person name="Grigoriev I.V."/>
            <person name="Mortensen U.H."/>
            <person name="Andersen M.R."/>
            <person name="Baker S.E."/>
        </authorList>
    </citation>
    <scope>NUCLEOTIDE SEQUENCE [LARGE SCALE GENOMIC DNA]</scope>
    <source>
        <strain evidence="7 8">CBS 121593</strain>
    </source>
</reference>
<keyword evidence="5" id="KW-0496">Mitochondrion</keyword>